<organism evidence="2 3">
    <name type="scientific">Lasius platythorax</name>
    <dbReference type="NCBI Taxonomy" id="488582"/>
    <lineage>
        <taxon>Eukaryota</taxon>
        <taxon>Metazoa</taxon>
        <taxon>Ecdysozoa</taxon>
        <taxon>Arthropoda</taxon>
        <taxon>Hexapoda</taxon>
        <taxon>Insecta</taxon>
        <taxon>Pterygota</taxon>
        <taxon>Neoptera</taxon>
        <taxon>Endopterygota</taxon>
        <taxon>Hymenoptera</taxon>
        <taxon>Apocrita</taxon>
        <taxon>Aculeata</taxon>
        <taxon>Formicoidea</taxon>
        <taxon>Formicidae</taxon>
        <taxon>Formicinae</taxon>
        <taxon>Lasius</taxon>
        <taxon>Lasius</taxon>
    </lineage>
</organism>
<dbReference type="EMBL" id="OZ034826">
    <property type="protein sequence ID" value="CAL1681929.1"/>
    <property type="molecule type" value="Genomic_DNA"/>
</dbReference>
<gene>
    <name evidence="2" type="ORF">LPLAT_LOCUS7843</name>
</gene>
<feature type="region of interest" description="Disordered" evidence="1">
    <location>
        <begin position="1"/>
        <end position="42"/>
    </location>
</feature>
<dbReference type="Proteomes" id="UP001497644">
    <property type="component" value="Chromosome 3"/>
</dbReference>
<reference evidence="2" key="1">
    <citation type="submission" date="2024-04" db="EMBL/GenBank/DDBJ databases">
        <authorList>
            <consortium name="Molecular Ecology Group"/>
        </authorList>
    </citation>
    <scope>NUCLEOTIDE SEQUENCE</scope>
</reference>
<evidence type="ECO:0000256" key="1">
    <source>
        <dbReference type="SAM" id="MobiDB-lite"/>
    </source>
</evidence>
<protein>
    <submittedName>
        <fullName evidence="2">Uncharacterized protein</fullName>
    </submittedName>
</protein>
<feature type="compositionally biased region" description="Basic and acidic residues" evidence="1">
    <location>
        <begin position="12"/>
        <end position="33"/>
    </location>
</feature>
<sequence>MTDKSILPPRGCRSDERKEESGKTAAEPRENNKGRAHAAAKNISVNKETKRDKIRDLAHYTGRTTKSFRKYLTRGFHFERNATMYTFDDDPNYLGRKTCCIRSGISGPTVLHTVESNTIYTIRLGFSCWCLTQYADEQTHPPFVACSSRRTRIRELHIPCDNLRDSRHFDLHFGVS</sequence>
<keyword evidence="3" id="KW-1185">Reference proteome</keyword>
<evidence type="ECO:0000313" key="2">
    <source>
        <dbReference type="EMBL" id="CAL1681929.1"/>
    </source>
</evidence>
<name>A0AAV2NP16_9HYME</name>
<evidence type="ECO:0000313" key="3">
    <source>
        <dbReference type="Proteomes" id="UP001497644"/>
    </source>
</evidence>
<dbReference type="AlphaFoldDB" id="A0AAV2NP16"/>
<proteinExistence type="predicted"/>
<accession>A0AAV2NP16</accession>